<evidence type="ECO:0000313" key="1">
    <source>
        <dbReference type="EnsemblMetazoa" id="AGAP013210-PA"/>
    </source>
</evidence>
<accession>A0A1S4HBC7</accession>
<dbReference type="AlphaFoldDB" id="A0A1S4HBC7"/>
<dbReference type="InterPro" id="IPR003961">
    <property type="entry name" value="FN3_dom"/>
</dbReference>
<dbReference type="Proteomes" id="UP000007062">
    <property type="component" value="Chromosome X"/>
</dbReference>
<dbReference type="EnsemblMetazoa" id="AGAP013210-RA">
    <property type="protein sequence ID" value="AGAP013210-PA"/>
    <property type="gene ID" value="AGAP013210"/>
</dbReference>
<protein>
    <submittedName>
        <fullName evidence="1">Uncharacterized protein</fullName>
    </submittedName>
</protein>
<evidence type="ECO:0000313" key="2">
    <source>
        <dbReference type="Proteomes" id="UP000007062"/>
    </source>
</evidence>
<dbReference type="VEuPathDB" id="VectorBase:AGAP013210"/>
<organism evidence="1 2">
    <name type="scientific">Anopheles gambiae</name>
    <name type="common">African malaria mosquito</name>
    <dbReference type="NCBI Taxonomy" id="7165"/>
    <lineage>
        <taxon>Eukaryota</taxon>
        <taxon>Metazoa</taxon>
        <taxon>Ecdysozoa</taxon>
        <taxon>Arthropoda</taxon>
        <taxon>Hexapoda</taxon>
        <taxon>Insecta</taxon>
        <taxon>Pterygota</taxon>
        <taxon>Neoptera</taxon>
        <taxon>Endopterygota</taxon>
        <taxon>Diptera</taxon>
        <taxon>Nematocera</taxon>
        <taxon>Culicoidea</taxon>
        <taxon>Culicidae</taxon>
        <taxon>Anophelinae</taxon>
        <taxon>Anopheles</taxon>
    </lineage>
</organism>
<dbReference type="EMBL" id="AAAB01008846">
    <property type="status" value="NOT_ANNOTATED_CDS"/>
    <property type="molecule type" value="Genomic_DNA"/>
</dbReference>
<dbReference type="InterPro" id="IPR013783">
    <property type="entry name" value="Ig-like_fold"/>
</dbReference>
<keyword evidence="2" id="KW-1185">Reference proteome</keyword>
<name>A0A1S4HBC7_ANOGA</name>
<dbReference type="InterPro" id="IPR036116">
    <property type="entry name" value="FN3_sf"/>
</dbReference>
<reference evidence="1" key="3">
    <citation type="submission" date="2020-05" db="UniProtKB">
        <authorList>
            <consortium name="EnsemblMetazoa"/>
        </authorList>
    </citation>
    <scope>IDENTIFICATION</scope>
    <source>
        <strain evidence="1">PEST</strain>
    </source>
</reference>
<dbReference type="SUPFAM" id="SSF49265">
    <property type="entry name" value="Fibronectin type III"/>
    <property type="match status" value="1"/>
</dbReference>
<proteinExistence type="predicted"/>
<reference evidence="1 2" key="1">
    <citation type="journal article" date="2002" name="Science">
        <title>The genome sequence of the malaria mosquito Anopheles gambiae.</title>
        <authorList>
            <person name="Holt R.A."/>
            <person name="Subramanian G.M."/>
            <person name="Halpern A."/>
            <person name="Sutton G.G."/>
            <person name="Charlab R."/>
            <person name="Nusskern D.R."/>
            <person name="Wincker P."/>
            <person name="Clark A.G."/>
            <person name="Ribeiro J.M."/>
            <person name="Wides R."/>
            <person name="Salzberg S.L."/>
            <person name="Loftus B."/>
            <person name="Yandell M."/>
            <person name="Majoros W.H."/>
            <person name="Rusch D.B."/>
            <person name="Lai Z."/>
            <person name="Kraft C.L."/>
            <person name="Abril J.F."/>
            <person name="Anthouard V."/>
            <person name="Arensburger P."/>
            <person name="Atkinson P.W."/>
            <person name="Baden H."/>
            <person name="de Berardinis V."/>
            <person name="Baldwin D."/>
            <person name="Benes V."/>
            <person name="Biedler J."/>
            <person name="Blass C."/>
            <person name="Bolanos R."/>
            <person name="Boscus D."/>
            <person name="Barnstead M."/>
            <person name="Cai S."/>
            <person name="Center A."/>
            <person name="Chaturverdi K."/>
            <person name="Christophides G.K."/>
            <person name="Chrystal M.A."/>
            <person name="Clamp M."/>
            <person name="Cravchik A."/>
            <person name="Curwen V."/>
            <person name="Dana A."/>
            <person name="Delcher A."/>
            <person name="Dew I."/>
            <person name="Evans C.A."/>
            <person name="Flanigan M."/>
            <person name="Grundschober-Freimoser A."/>
            <person name="Friedli L."/>
            <person name="Gu Z."/>
            <person name="Guan P."/>
            <person name="Guigo R."/>
            <person name="Hillenmeyer M.E."/>
            <person name="Hladun S.L."/>
            <person name="Hogan J.R."/>
            <person name="Hong Y.S."/>
            <person name="Hoover J."/>
            <person name="Jaillon O."/>
            <person name="Ke Z."/>
            <person name="Kodira C."/>
            <person name="Kokoza E."/>
            <person name="Koutsos A."/>
            <person name="Letunic I."/>
            <person name="Levitsky A."/>
            <person name="Liang Y."/>
            <person name="Lin J.J."/>
            <person name="Lobo N.F."/>
            <person name="Lopez J.R."/>
            <person name="Malek J.A."/>
            <person name="McIntosh T.C."/>
            <person name="Meister S."/>
            <person name="Miller J."/>
            <person name="Mobarry C."/>
            <person name="Mongin E."/>
            <person name="Murphy S.D."/>
            <person name="O'Brochta D.A."/>
            <person name="Pfannkoch C."/>
            <person name="Qi R."/>
            <person name="Regier M.A."/>
            <person name="Remington K."/>
            <person name="Shao H."/>
            <person name="Sharakhova M.V."/>
            <person name="Sitter C.D."/>
            <person name="Shetty J."/>
            <person name="Smith T.J."/>
            <person name="Strong R."/>
            <person name="Sun J."/>
            <person name="Thomasova D."/>
            <person name="Ton L.Q."/>
            <person name="Topalis P."/>
            <person name="Tu Z."/>
            <person name="Unger M.F."/>
            <person name="Walenz B."/>
            <person name="Wang A."/>
            <person name="Wang J."/>
            <person name="Wang M."/>
            <person name="Wang X."/>
            <person name="Woodford K.J."/>
            <person name="Wortman J.R."/>
            <person name="Wu M."/>
            <person name="Yao A."/>
            <person name="Zdobnov E.M."/>
            <person name="Zhang H."/>
            <person name="Zhao Q."/>
            <person name="Zhao S."/>
            <person name="Zhu S.C."/>
            <person name="Zhimulev I."/>
            <person name="Coluzzi M."/>
            <person name="della Torre A."/>
            <person name="Roth C.W."/>
            <person name="Louis C."/>
            <person name="Kalush F."/>
            <person name="Mural R.J."/>
            <person name="Myers E.W."/>
            <person name="Adams M.D."/>
            <person name="Smith H.O."/>
            <person name="Broder S."/>
            <person name="Gardner M.J."/>
            <person name="Fraser C.M."/>
            <person name="Birney E."/>
            <person name="Bork P."/>
            <person name="Brey P.T."/>
            <person name="Venter J.C."/>
            <person name="Weissenbach J."/>
            <person name="Kafatos F.C."/>
            <person name="Collins F.H."/>
            <person name="Hoffman S.L."/>
        </authorList>
    </citation>
    <scope>NUCLEOTIDE SEQUENCE [LARGE SCALE GENOMIC DNA]</scope>
    <source>
        <strain evidence="1 2">PEST</strain>
    </source>
</reference>
<dbReference type="CDD" id="cd00063">
    <property type="entry name" value="FN3"/>
    <property type="match status" value="1"/>
</dbReference>
<reference evidence="1 2" key="2">
    <citation type="journal article" date="2004" name="Trends Parasitol.">
        <title>The Anopheles gambiae genome: an update.</title>
        <authorList>
            <person name="Mongin E."/>
            <person name="Louis C."/>
            <person name="Holt R.A."/>
            <person name="Birney E."/>
            <person name="Collins F.H."/>
        </authorList>
    </citation>
    <scope>NUCLEOTIDE SEQUENCE [LARGE SCALE GENOMIC DNA]</scope>
    <source>
        <strain evidence="1 2">PEST</strain>
    </source>
</reference>
<dbReference type="Gene3D" id="2.60.40.10">
    <property type="entry name" value="Immunoglobulins"/>
    <property type="match status" value="1"/>
</dbReference>
<dbReference type="PROSITE" id="PS50853">
    <property type="entry name" value="FN3"/>
    <property type="match status" value="1"/>
</dbReference>
<dbReference type="VEuPathDB" id="VectorBase:AGAMI1_014757"/>
<sequence length="210" mass="24484">MFAARSILCRLYNTLIFMHLIYVTRSFGVIFEEYVVDQGRNLTLRCDSKHPVRWVREGRREDVRQFQPNRTGGYAIRDFTAEMRKMRESSNETELPWETIDPRHISPNARQLEIYHLIPNTTYEFRIWGNNQLGAGEIVTILATTQPRMEEKDLVRRIMIDAKNFDTRVWIAAVGIVMGTLVILSLGTCIVLYKECREPAGSTNDFPHRC</sequence>